<evidence type="ECO:0000313" key="6">
    <source>
        <dbReference type="EMBL" id="KDP31590.1"/>
    </source>
</evidence>
<dbReference type="GO" id="GO:0016787">
    <property type="term" value="F:hydrolase activity"/>
    <property type="evidence" value="ECO:0007669"/>
    <property type="project" value="UniProtKB-KW"/>
</dbReference>
<dbReference type="PANTHER" id="PTHR21529:SF4">
    <property type="entry name" value="TPR AND ANKYRIN REPEAT-CONTAINING PROTEIN 1"/>
    <property type="match status" value="1"/>
</dbReference>
<keyword evidence="4" id="KW-0067">ATP-binding</keyword>
<dbReference type="Proteomes" id="UP000027138">
    <property type="component" value="Unassembled WGS sequence"/>
</dbReference>
<dbReference type="InterPro" id="IPR039904">
    <property type="entry name" value="TRANK1"/>
</dbReference>
<reference evidence="6 7" key="1">
    <citation type="journal article" date="2014" name="PLoS ONE">
        <title>Global Analysis of Gene Expression Profiles in Physic Nut (Jatropha curcas L.) Seedlings Exposed to Salt Stress.</title>
        <authorList>
            <person name="Zhang L."/>
            <person name="Zhang C."/>
            <person name="Wu P."/>
            <person name="Chen Y."/>
            <person name="Li M."/>
            <person name="Jiang H."/>
            <person name="Wu G."/>
        </authorList>
    </citation>
    <scope>NUCLEOTIDE SEQUENCE [LARGE SCALE GENOMIC DNA]</scope>
    <source>
        <strain evidence="7">cv. GZQX0401</strain>
        <tissue evidence="6">Young leaves</tissue>
    </source>
</reference>
<protein>
    <recommendedName>
        <fullName evidence="5">UvrD-like helicase ATP-binding domain-containing protein</fullName>
    </recommendedName>
</protein>
<evidence type="ECO:0000313" key="7">
    <source>
        <dbReference type="Proteomes" id="UP000027138"/>
    </source>
</evidence>
<sequence>MSLFSDIPDSFADLSPCSYPLVITFNKFLMMLNGTVGRSFFERFPELRIFYQEKRKNSRSTALKTFIRTKEVRYDKFCSSYWQHFSQQLTKKLDPSTVFAEIISHIKGGLWVGDHDDKLSREDYISYSQRRLSHLTEQERSRIYDIFLEYEKKKKTNGEFDLSDLVLDLHQRLRKEIFEAEKMDFVYIDEVQDLTIRQISLFKYICRNFEEGFVFSGDTAQTIARGVDFRFQDIKTLFYKEFGACERTGKGKITDLFHLRQNFRTHAGVLKLANSVLDLVLHFFPSSIDKLDPETSLISGEKPVWVQMKNGENALASFFKGSNIDNGLKGFGAEQVILVRDESARNEVLSHVGKQALVLTVIECKGLEFQDVLLYNFFSSSLLKDQLEVIYGYMEKQNLLKFTAEKPFPIFNEGTHTPLCSELKQLYVAITRTRQRLWIFENQCCSMFNYWEKLCLVQVRELDKNFLQEIQVASSQKEWKARGMKFFHQQNYDKARFCFERAEERYLEKLAMAAGHVYTADHIRNLDPRTARKHLTEAAHIYEFIGKNESAAQCIIYLEKCGESKLKEAGECFHLAGFHEKAAKIYARCRSFSKCLSVCVDGKLFLVGYQYIKVWKENNFQFPKSEEVQTFLERGALYFHKLRDSESMMIFLKSFESKNQMRTFLKSVDRLDELLSLEKEWGNFLEAANVAEMKGDVLLQVDLLEMAGEFKGASNVILFYVLYSSLWRQGSKGWPLKHFVEKDELLKKAKSFAKNASPDFYDFVCIVANILSGEKDNLLELNKCWNDAWRHGSVRSKILCARKILDAYLYPGTLENKWENTLFVDLLLYTENRISWRYISVVTLVERWSFWKDEIEKILSYVKDDSSGDSYGEFLMSYFGVIKQSKNEKTMYLLLCPDAAWIKDFNLHCFNRNGKSWIEASQLVYAAKSYWSSEMLTVGLKVLELLEELYVFSVNKALSIYCKCMLLTQIFEVSKPLVESNLLSNKVQRFLRIPMENFFGLIYPLDWRMPLTKDMICLREAGTSRNLLKEVFNRIISSKPETSAQIGELMMILLSRKFSPDLYVQIEASCGTSISWQVFIKNFRRTMKPHDPIQDTEEVSLVQSFHRALEDTDYTNYSPTCYLYLLDRLVFMVSYLKGYFFTARTSLVEWLLCKGWNVYPNLNFVSDVKEQSLLEVIVKFVARSVHDILYCEFFSSEPAKWMKKYNLQRDFYGLLVLRLFVMLCQLCTNFEVHFSLLFNFLDKEQVTQFLPWKFYQSLRKLKEHDRRERKIEAVAEALKSIGNPLVIVSLGICAENYFPDAIVLYLNVQQDRKTILDTLLPNRTHRKQTS</sequence>
<dbReference type="Pfam" id="PF00580">
    <property type="entry name" value="UvrD-helicase"/>
    <property type="match status" value="1"/>
</dbReference>
<keyword evidence="7" id="KW-1185">Reference proteome</keyword>
<keyword evidence="1" id="KW-0547">Nucleotide-binding</keyword>
<evidence type="ECO:0000256" key="3">
    <source>
        <dbReference type="ARBA" id="ARBA00022806"/>
    </source>
</evidence>
<dbReference type="GO" id="GO:0005524">
    <property type="term" value="F:ATP binding"/>
    <property type="evidence" value="ECO:0007669"/>
    <property type="project" value="UniProtKB-KW"/>
</dbReference>
<proteinExistence type="predicted"/>
<dbReference type="Gene3D" id="3.40.50.300">
    <property type="entry name" value="P-loop containing nucleotide triphosphate hydrolases"/>
    <property type="match status" value="2"/>
</dbReference>
<dbReference type="InterPro" id="IPR014016">
    <property type="entry name" value="UvrD-like_ATP-bd"/>
</dbReference>
<organism evidence="6 7">
    <name type="scientific">Jatropha curcas</name>
    <name type="common">Barbados nut</name>
    <dbReference type="NCBI Taxonomy" id="180498"/>
    <lineage>
        <taxon>Eukaryota</taxon>
        <taxon>Viridiplantae</taxon>
        <taxon>Streptophyta</taxon>
        <taxon>Embryophyta</taxon>
        <taxon>Tracheophyta</taxon>
        <taxon>Spermatophyta</taxon>
        <taxon>Magnoliopsida</taxon>
        <taxon>eudicotyledons</taxon>
        <taxon>Gunneridae</taxon>
        <taxon>Pentapetalae</taxon>
        <taxon>rosids</taxon>
        <taxon>fabids</taxon>
        <taxon>Malpighiales</taxon>
        <taxon>Euphorbiaceae</taxon>
        <taxon>Crotonoideae</taxon>
        <taxon>Jatropheae</taxon>
        <taxon>Jatropha</taxon>
    </lineage>
</organism>
<gene>
    <name evidence="6" type="ORF">JCGZ_14815</name>
</gene>
<evidence type="ECO:0000259" key="5">
    <source>
        <dbReference type="Pfam" id="PF00580"/>
    </source>
</evidence>
<dbReference type="GO" id="GO:0004386">
    <property type="term" value="F:helicase activity"/>
    <property type="evidence" value="ECO:0007669"/>
    <property type="project" value="UniProtKB-KW"/>
</dbReference>
<name>A0A067KH53_JATCU</name>
<evidence type="ECO:0000256" key="2">
    <source>
        <dbReference type="ARBA" id="ARBA00022801"/>
    </source>
</evidence>
<feature type="domain" description="UvrD-like helicase ATP-binding" evidence="5">
    <location>
        <begin position="128"/>
        <end position="223"/>
    </location>
</feature>
<dbReference type="InterPro" id="IPR027417">
    <property type="entry name" value="P-loop_NTPase"/>
</dbReference>
<dbReference type="OrthoDB" id="3156807at2759"/>
<evidence type="ECO:0000256" key="4">
    <source>
        <dbReference type="ARBA" id="ARBA00022840"/>
    </source>
</evidence>
<dbReference type="EMBL" id="KK914612">
    <property type="protein sequence ID" value="KDP31590.1"/>
    <property type="molecule type" value="Genomic_DNA"/>
</dbReference>
<dbReference type="PANTHER" id="PTHR21529">
    <property type="entry name" value="MAMMARY TURMOR VIRUS RECEPTOR HOMOLOG 1, 2 MTVR1, 2"/>
    <property type="match status" value="1"/>
</dbReference>
<accession>A0A067KH53</accession>
<evidence type="ECO:0000256" key="1">
    <source>
        <dbReference type="ARBA" id="ARBA00022741"/>
    </source>
</evidence>
<keyword evidence="2" id="KW-0378">Hydrolase</keyword>
<keyword evidence="3" id="KW-0347">Helicase</keyword>
<dbReference type="SUPFAM" id="SSF52540">
    <property type="entry name" value="P-loop containing nucleoside triphosphate hydrolases"/>
    <property type="match status" value="1"/>
</dbReference>